<evidence type="ECO:0000259" key="8">
    <source>
        <dbReference type="PROSITE" id="PS51873"/>
    </source>
</evidence>
<dbReference type="GO" id="GO:0008270">
    <property type="term" value="F:zinc ion binding"/>
    <property type="evidence" value="ECO:0007669"/>
    <property type="project" value="UniProtKB-KW"/>
</dbReference>
<name>A0AAW1YQJ5_RUBAR</name>
<organism evidence="9 10">
    <name type="scientific">Rubus argutus</name>
    <name type="common">Southern blackberry</name>
    <dbReference type="NCBI Taxonomy" id="59490"/>
    <lineage>
        <taxon>Eukaryota</taxon>
        <taxon>Viridiplantae</taxon>
        <taxon>Streptophyta</taxon>
        <taxon>Embryophyta</taxon>
        <taxon>Tracheophyta</taxon>
        <taxon>Spermatophyta</taxon>
        <taxon>Magnoliopsida</taxon>
        <taxon>eudicotyledons</taxon>
        <taxon>Gunneridae</taxon>
        <taxon>Pentapetalae</taxon>
        <taxon>rosids</taxon>
        <taxon>fabids</taxon>
        <taxon>Rosales</taxon>
        <taxon>Rosaceae</taxon>
        <taxon>Rosoideae</taxon>
        <taxon>Rosoideae incertae sedis</taxon>
        <taxon>Rubus</taxon>
    </lineage>
</organism>
<keyword evidence="1" id="KW-0808">Transferase</keyword>
<evidence type="ECO:0000256" key="3">
    <source>
        <dbReference type="ARBA" id="ARBA00022737"/>
    </source>
</evidence>
<keyword evidence="5" id="KW-0833">Ubl conjugation pathway</keyword>
<keyword evidence="3" id="KW-0677">Repeat</keyword>
<dbReference type="Proteomes" id="UP001457282">
    <property type="component" value="Unassembled WGS sequence"/>
</dbReference>
<evidence type="ECO:0000256" key="5">
    <source>
        <dbReference type="ARBA" id="ARBA00022786"/>
    </source>
</evidence>
<dbReference type="AlphaFoldDB" id="A0AAW1YQJ5"/>
<dbReference type="GO" id="GO:0004842">
    <property type="term" value="F:ubiquitin-protein transferase activity"/>
    <property type="evidence" value="ECO:0007669"/>
    <property type="project" value="InterPro"/>
</dbReference>
<dbReference type="EMBL" id="JBEDUW010000001">
    <property type="protein sequence ID" value="KAK9950833.1"/>
    <property type="molecule type" value="Genomic_DNA"/>
</dbReference>
<dbReference type="InterPro" id="IPR044066">
    <property type="entry name" value="TRIAD_supradom"/>
</dbReference>
<evidence type="ECO:0000256" key="6">
    <source>
        <dbReference type="ARBA" id="ARBA00022833"/>
    </source>
</evidence>
<evidence type="ECO:0000256" key="4">
    <source>
        <dbReference type="ARBA" id="ARBA00022771"/>
    </source>
</evidence>
<dbReference type="Gene3D" id="3.30.40.10">
    <property type="entry name" value="Zinc/RING finger domain, C3HC4 (zinc finger)"/>
    <property type="match status" value="1"/>
</dbReference>
<feature type="domain" description="RING-type" evidence="8">
    <location>
        <begin position="29"/>
        <end position="156"/>
    </location>
</feature>
<protein>
    <recommendedName>
        <fullName evidence="8">RING-type domain-containing protein</fullName>
    </recommendedName>
</protein>
<evidence type="ECO:0000256" key="1">
    <source>
        <dbReference type="ARBA" id="ARBA00022679"/>
    </source>
</evidence>
<reference evidence="9 10" key="1">
    <citation type="journal article" date="2023" name="G3 (Bethesda)">
        <title>A chromosome-length genome assembly and annotation of blackberry (Rubus argutus, cv. 'Hillquist').</title>
        <authorList>
            <person name="Bruna T."/>
            <person name="Aryal R."/>
            <person name="Dudchenko O."/>
            <person name="Sargent D.J."/>
            <person name="Mead D."/>
            <person name="Buti M."/>
            <person name="Cavallini A."/>
            <person name="Hytonen T."/>
            <person name="Andres J."/>
            <person name="Pham M."/>
            <person name="Weisz D."/>
            <person name="Mascagni F."/>
            <person name="Usai G."/>
            <person name="Natali L."/>
            <person name="Bassil N."/>
            <person name="Fernandez G.E."/>
            <person name="Lomsadze A."/>
            <person name="Armour M."/>
            <person name="Olukolu B."/>
            <person name="Poorten T."/>
            <person name="Britton C."/>
            <person name="Davik J."/>
            <person name="Ashrafi H."/>
            <person name="Aiden E.L."/>
            <person name="Borodovsky M."/>
            <person name="Worthington M."/>
        </authorList>
    </citation>
    <scope>NUCLEOTIDE SEQUENCE [LARGE SCALE GENOMIC DNA]</scope>
    <source>
        <strain evidence="9">PI 553951</strain>
    </source>
</reference>
<dbReference type="PROSITE" id="PS51873">
    <property type="entry name" value="TRIAD"/>
    <property type="match status" value="1"/>
</dbReference>
<gene>
    <name evidence="9" type="ORF">M0R45_006299</name>
</gene>
<evidence type="ECO:0000313" key="10">
    <source>
        <dbReference type="Proteomes" id="UP001457282"/>
    </source>
</evidence>
<dbReference type="PANTHER" id="PTHR11685">
    <property type="entry name" value="RBR FAMILY RING FINGER AND IBR DOMAIN-CONTAINING"/>
    <property type="match status" value="1"/>
</dbReference>
<keyword evidence="6" id="KW-0862">Zinc</keyword>
<keyword evidence="4" id="KW-0863">Zinc-finger</keyword>
<keyword evidence="10" id="KW-1185">Reference proteome</keyword>
<comment type="caution">
    <text evidence="9">The sequence shown here is derived from an EMBL/GenBank/DDBJ whole genome shotgun (WGS) entry which is preliminary data.</text>
</comment>
<dbReference type="InterPro" id="IPR017907">
    <property type="entry name" value="Znf_RING_CS"/>
</dbReference>
<sequence length="156" mass="17607">MQLVKDDDEMTGKQKRNKNKRRRELVTPGVNFIDLCYDDDDDDDDDFRVLRSFGIQNCTHSYCEDCINNYVASKLQENINVTSIKCPVPDCKGSLDCEYCRPILPPEVFEKWGSALCEAIIVGSQRFYCPFKDCSALLIADGTEEVVSRDGATCGP</sequence>
<dbReference type="GO" id="GO:0016567">
    <property type="term" value="P:protein ubiquitination"/>
    <property type="evidence" value="ECO:0007669"/>
    <property type="project" value="InterPro"/>
</dbReference>
<accession>A0AAW1YQJ5</accession>
<evidence type="ECO:0000313" key="9">
    <source>
        <dbReference type="EMBL" id="KAK9950833.1"/>
    </source>
</evidence>
<evidence type="ECO:0000256" key="2">
    <source>
        <dbReference type="ARBA" id="ARBA00022723"/>
    </source>
</evidence>
<feature type="region of interest" description="Disordered" evidence="7">
    <location>
        <begin position="1"/>
        <end position="21"/>
    </location>
</feature>
<dbReference type="PROSITE" id="PS00518">
    <property type="entry name" value="ZF_RING_1"/>
    <property type="match status" value="1"/>
</dbReference>
<proteinExistence type="predicted"/>
<evidence type="ECO:0000256" key="7">
    <source>
        <dbReference type="SAM" id="MobiDB-lite"/>
    </source>
</evidence>
<keyword evidence="2" id="KW-0479">Metal-binding</keyword>
<dbReference type="SUPFAM" id="SSF57850">
    <property type="entry name" value="RING/U-box"/>
    <property type="match status" value="1"/>
</dbReference>
<dbReference type="InterPro" id="IPR013083">
    <property type="entry name" value="Znf_RING/FYVE/PHD"/>
</dbReference>
<dbReference type="FunFam" id="3.30.40.10:FF:000230">
    <property type="entry name" value="RBR-type E3 ubiquitin transferase"/>
    <property type="match status" value="1"/>
</dbReference>
<dbReference type="InterPro" id="IPR031127">
    <property type="entry name" value="E3_UB_ligase_RBR"/>
</dbReference>